<gene>
    <name evidence="1" type="ORF">OD355_10445</name>
</gene>
<dbReference type="EMBL" id="JAOTPL010000015">
    <property type="protein sequence ID" value="MCU7694935.1"/>
    <property type="molecule type" value="Genomic_DNA"/>
</dbReference>
<keyword evidence="2" id="KW-1185">Reference proteome</keyword>
<sequence length="106" mass="12082">MDDMHVLVITQQSAEDLPVIHVHDVEAAIEKLYASTFDIVIIGNDVRKADENKFRKILSMQNYEILVVNQQAEPLKFTLAQSKFMLNNYRHAKGGVSFNDAHDKIP</sequence>
<accession>A0AAE3LQY6</accession>
<evidence type="ECO:0000313" key="2">
    <source>
        <dbReference type="Proteomes" id="UP001209317"/>
    </source>
</evidence>
<organism evidence="1 2">
    <name type="scientific">Haoranjiania flava</name>
    <dbReference type="NCBI Taxonomy" id="1856322"/>
    <lineage>
        <taxon>Bacteria</taxon>
        <taxon>Pseudomonadati</taxon>
        <taxon>Bacteroidota</taxon>
        <taxon>Chitinophagia</taxon>
        <taxon>Chitinophagales</taxon>
        <taxon>Chitinophagaceae</taxon>
        <taxon>Haoranjiania</taxon>
    </lineage>
</organism>
<dbReference type="RefSeq" id="WP_263038420.1">
    <property type="nucleotide sequence ID" value="NZ_JAOTPL010000015.1"/>
</dbReference>
<evidence type="ECO:0000313" key="1">
    <source>
        <dbReference type="EMBL" id="MCU7694935.1"/>
    </source>
</evidence>
<name>A0AAE3LQY6_9BACT</name>
<reference evidence="1" key="1">
    <citation type="submission" date="2022-10" db="EMBL/GenBank/DDBJ databases">
        <authorList>
            <person name="Kim H.S."/>
            <person name="Kim J.-S."/>
            <person name="Suh M.K."/>
            <person name="Eom M.K."/>
            <person name="Lee J.-S."/>
        </authorList>
    </citation>
    <scope>NUCLEOTIDE SEQUENCE</scope>
    <source>
        <strain evidence="1">LIP-5</strain>
    </source>
</reference>
<comment type="caution">
    <text evidence="1">The sequence shown here is derived from an EMBL/GenBank/DDBJ whole genome shotgun (WGS) entry which is preliminary data.</text>
</comment>
<protein>
    <submittedName>
        <fullName evidence="1">Uncharacterized protein</fullName>
    </submittedName>
</protein>
<proteinExistence type="predicted"/>
<dbReference type="Proteomes" id="UP001209317">
    <property type="component" value="Unassembled WGS sequence"/>
</dbReference>
<dbReference type="AlphaFoldDB" id="A0AAE3LQY6"/>